<dbReference type="SMART" id="SM00368">
    <property type="entry name" value="LRR_RI"/>
    <property type="match status" value="5"/>
</dbReference>
<dbReference type="InterPro" id="IPR032675">
    <property type="entry name" value="LRR_dom_sf"/>
</dbReference>
<dbReference type="PANTHER" id="PTHR47818">
    <property type="entry name" value="RNI-LIKE SUPERFAMILY PROTEIN"/>
    <property type="match status" value="1"/>
</dbReference>
<organism evidence="1 2">
    <name type="scientific">Lactuca saligna</name>
    <name type="common">Willowleaf lettuce</name>
    <dbReference type="NCBI Taxonomy" id="75948"/>
    <lineage>
        <taxon>Eukaryota</taxon>
        <taxon>Viridiplantae</taxon>
        <taxon>Streptophyta</taxon>
        <taxon>Embryophyta</taxon>
        <taxon>Tracheophyta</taxon>
        <taxon>Spermatophyta</taxon>
        <taxon>Magnoliopsida</taxon>
        <taxon>eudicotyledons</taxon>
        <taxon>Gunneridae</taxon>
        <taxon>Pentapetalae</taxon>
        <taxon>asterids</taxon>
        <taxon>campanulids</taxon>
        <taxon>Asterales</taxon>
        <taxon>Asteraceae</taxon>
        <taxon>Cichorioideae</taxon>
        <taxon>Cichorieae</taxon>
        <taxon>Lactucinae</taxon>
        <taxon>Lactuca</taxon>
    </lineage>
</organism>
<dbReference type="SUPFAM" id="SSF52047">
    <property type="entry name" value="RNI-like"/>
    <property type="match status" value="1"/>
</dbReference>
<gene>
    <name evidence="1" type="ORF">LSALG_LOCUS36204</name>
</gene>
<evidence type="ECO:0000313" key="1">
    <source>
        <dbReference type="EMBL" id="CAI9297385.1"/>
    </source>
</evidence>
<keyword evidence="2" id="KW-1185">Reference proteome</keyword>
<dbReference type="PANTHER" id="PTHR47818:SF2">
    <property type="entry name" value="F-BOX DOMAIN-CONTAINING PROTEIN"/>
    <property type="match status" value="1"/>
</dbReference>
<sequence length="630" mass="71185">MSEVPSLITLCIGAIKDAILEENGNLPFVYKLPAELFDQLLPNLPPLALQNLQEAIPLVSSTDQGFVDDCLKPSRKRKRFDNFDIAWKALYESRWTDVQKFTVDSLPEDVEQNESTTNWQQIYWERHLQNCLDAVAELVSITLFDGFLGEVEISDALLKSITYERHLSMPKSYLKLEYHCERFGLYARCLRLRNVHCVAEIGYLLRKSRLEYLETHWIKSKEQVAGLCKLLDQNKDTLSTLEFLNCKLPAALITAICDSLYLKGFETNVIKNFSIKRSSFLDSSNFPLPLGLESLLSAASGLTKLSLSDSHIWWKTAKMLFDTLLDTESGLQVLDLSENCIAGWLSHFKWGSPNCIKPHIKINKSLSSLRVLNLRSCNLQKSDVDCLKNVMTYMPNLEVLNLSENQLRDEGIKVLIPCLVEKSKCPTPLAELYLEHCELSCMGASQLLKFLESLKTPLKSLSLGYNYLTSNFGPFLGKFLLSGIQEIDIKGIRLGSGFSDAQQEITQEISLVRINISNNSGGVGTANLLSKLISEAPNLVSINASDNWIPIESFPAICSCLKASKGKKLERLDLRQNPLCNKPDIASLLAEFQGSFCCCFHFMDFWRWNLARDDDRKLGAKFHDFWSKDA</sequence>
<proteinExistence type="predicted"/>
<accession>A0AA36EL35</accession>
<dbReference type="AlphaFoldDB" id="A0AA36EL35"/>
<dbReference type="Proteomes" id="UP001177003">
    <property type="component" value="Chromosome 8"/>
</dbReference>
<dbReference type="PROSITE" id="PS51450">
    <property type="entry name" value="LRR"/>
    <property type="match status" value="2"/>
</dbReference>
<evidence type="ECO:0000313" key="2">
    <source>
        <dbReference type="Proteomes" id="UP001177003"/>
    </source>
</evidence>
<dbReference type="EMBL" id="OX465084">
    <property type="protein sequence ID" value="CAI9297385.1"/>
    <property type="molecule type" value="Genomic_DNA"/>
</dbReference>
<dbReference type="Gene3D" id="3.80.10.10">
    <property type="entry name" value="Ribonuclease Inhibitor"/>
    <property type="match status" value="1"/>
</dbReference>
<name>A0AA36EL35_LACSI</name>
<dbReference type="Pfam" id="PF13516">
    <property type="entry name" value="LRR_6"/>
    <property type="match status" value="1"/>
</dbReference>
<protein>
    <submittedName>
        <fullName evidence="1">Uncharacterized protein</fullName>
    </submittedName>
</protein>
<reference evidence="1" key="1">
    <citation type="submission" date="2023-04" db="EMBL/GenBank/DDBJ databases">
        <authorList>
            <person name="Vijverberg K."/>
            <person name="Xiong W."/>
            <person name="Schranz E."/>
        </authorList>
    </citation>
    <scope>NUCLEOTIDE SEQUENCE</scope>
</reference>
<dbReference type="InterPro" id="IPR001611">
    <property type="entry name" value="Leu-rich_rpt"/>
</dbReference>